<dbReference type="PRINTS" id="PR01210">
    <property type="entry name" value="GGTRANSPTASE"/>
</dbReference>
<proteinExistence type="predicted"/>
<keyword evidence="3" id="KW-0865">Zymogen</keyword>
<dbReference type="EMBL" id="UINC01012717">
    <property type="protein sequence ID" value="SVA55364.1"/>
    <property type="molecule type" value="Genomic_DNA"/>
</dbReference>
<dbReference type="GO" id="GO:0016787">
    <property type="term" value="F:hydrolase activity"/>
    <property type="evidence" value="ECO:0007669"/>
    <property type="project" value="UniProtKB-KW"/>
</dbReference>
<evidence type="ECO:0000313" key="4">
    <source>
        <dbReference type="EMBL" id="SVA55364.1"/>
    </source>
</evidence>
<gene>
    <name evidence="4" type="ORF">METZ01_LOCUS108218</name>
</gene>
<keyword evidence="2" id="KW-0378">Hydrolase</keyword>
<dbReference type="PANTHER" id="PTHR43199:SF1">
    <property type="entry name" value="GLUTATHIONE HYDROLASE PROENZYME"/>
    <property type="match status" value="1"/>
</dbReference>
<dbReference type="InterPro" id="IPR043137">
    <property type="entry name" value="GGT_ssub_C"/>
</dbReference>
<organism evidence="4">
    <name type="scientific">marine metagenome</name>
    <dbReference type="NCBI Taxonomy" id="408172"/>
    <lineage>
        <taxon>unclassified sequences</taxon>
        <taxon>metagenomes</taxon>
        <taxon>ecological metagenomes</taxon>
    </lineage>
</organism>
<dbReference type="InterPro" id="IPR043138">
    <property type="entry name" value="GGT_lsub"/>
</dbReference>
<evidence type="ECO:0000256" key="1">
    <source>
        <dbReference type="ARBA" id="ARBA00022679"/>
    </source>
</evidence>
<keyword evidence="1" id="KW-0808">Transferase</keyword>
<dbReference type="Gene3D" id="1.10.246.130">
    <property type="match status" value="1"/>
</dbReference>
<evidence type="ECO:0008006" key="5">
    <source>
        <dbReference type="Google" id="ProtNLM"/>
    </source>
</evidence>
<accession>A0A381WS95</accession>
<dbReference type="SUPFAM" id="SSF56235">
    <property type="entry name" value="N-terminal nucleophile aminohydrolases (Ntn hydrolases)"/>
    <property type="match status" value="1"/>
</dbReference>
<sequence length="560" mass="60896">MNKEIGSVGSCGFSNGMVAAGHPLEVEAGLDILRLGGNAVDAAITAAFVADLAEPAMCGLGAHGVMSIYWAETGKTTVIDFYDVAPATASTSMFQTAFGMSSPEKTGSLGYPSVENDEQFYGHKSVMVPSQVAGLFSAYKLFASLPLTTLMGPSITLAREGVPVDEIMARYIQDTKHLWNRYPEMESTFGKNIGDFVVRNDLAKTLELIANEGEDVFYRGAIAERIVQDMDDNGGILSAEDLDNYRPLVYESDQYTYRDITYVTGGNVTLVEALNILENFEISASGHQTLETVHLMIESMKLSWADTLAHVGDPRGNDSPWKTLISKDYAIERASIIDPEKSSSFPNFGNPWILENKDGRNSNKTPIDDSGKISGHTTKVVVMDRDNNVVSLITSLGTYFGSQVIVPETGILLNNSMHRLDPRPGYLNSIMPGKGMQRLTSSVIAFNNDVPISALAGSLSIFLGGMGIHPLVNMVDFDMGIHEAINSLRFHPAGEEIWVDSRMDIDLLEGLSNMGHKLVLKKSSYGNTSFGNHVGLSFTKKKSLMSGGMDVLHNNWLKGF</sequence>
<dbReference type="Pfam" id="PF01019">
    <property type="entry name" value="G_glu_transpept"/>
    <property type="match status" value="1"/>
</dbReference>
<dbReference type="InterPro" id="IPR029055">
    <property type="entry name" value="Ntn_hydrolases_N"/>
</dbReference>
<evidence type="ECO:0000256" key="2">
    <source>
        <dbReference type="ARBA" id="ARBA00022801"/>
    </source>
</evidence>
<dbReference type="GO" id="GO:0016740">
    <property type="term" value="F:transferase activity"/>
    <property type="evidence" value="ECO:0007669"/>
    <property type="project" value="UniProtKB-KW"/>
</dbReference>
<evidence type="ECO:0000256" key="3">
    <source>
        <dbReference type="ARBA" id="ARBA00023145"/>
    </source>
</evidence>
<dbReference type="AlphaFoldDB" id="A0A381WS95"/>
<name>A0A381WS95_9ZZZZ</name>
<protein>
    <recommendedName>
        <fullName evidence="5">Gamma-glutamyltransferase</fullName>
    </recommendedName>
</protein>
<reference evidence="4" key="1">
    <citation type="submission" date="2018-05" db="EMBL/GenBank/DDBJ databases">
        <authorList>
            <person name="Lanie J.A."/>
            <person name="Ng W.-L."/>
            <person name="Kazmierczak K.M."/>
            <person name="Andrzejewski T.M."/>
            <person name="Davidsen T.M."/>
            <person name="Wayne K.J."/>
            <person name="Tettelin H."/>
            <person name="Glass J.I."/>
            <person name="Rusch D."/>
            <person name="Podicherti R."/>
            <person name="Tsui H.-C.T."/>
            <person name="Winkler M.E."/>
        </authorList>
    </citation>
    <scope>NUCLEOTIDE SEQUENCE</scope>
</reference>
<dbReference type="Gene3D" id="3.60.20.40">
    <property type="match status" value="1"/>
</dbReference>
<dbReference type="InterPro" id="IPR051792">
    <property type="entry name" value="GGT_bact"/>
</dbReference>
<dbReference type="PANTHER" id="PTHR43199">
    <property type="entry name" value="GLUTATHIONE HYDROLASE"/>
    <property type="match status" value="1"/>
</dbReference>